<evidence type="ECO:0000313" key="4">
    <source>
        <dbReference type="EMBL" id="GFP90234.1"/>
    </source>
</evidence>
<sequence length="142" mass="15609">MAMRAAATTTPAVFTAQRGFRAMYSSFPTFPFNQVQTKVENPPSAEPSTNLFVSGLNKQTKTEGLRDAFAKFGQVVHAKVVTDRSGYSRAFGFVEFATIEDATKGMKGMDGKFLDGWVIFAEYAKPRAPIPPLNNAFTQGRR</sequence>
<dbReference type="SMART" id="SM00360">
    <property type="entry name" value="RRM"/>
    <property type="match status" value="1"/>
</dbReference>
<feature type="domain" description="RRM" evidence="3">
    <location>
        <begin position="49"/>
        <end position="126"/>
    </location>
</feature>
<accession>A0A830C1L1</accession>
<protein>
    <submittedName>
        <fullName evidence="4">Glycine-rich RNA-binding protein 2 mitochondrial</fullName>
    </submittedName>
</protein>
<dbReference type="InterPro" id="IPR012677">
    <property type="entry name" value="Nucleotide-bd_a/b_plait_sf"/>
</dbReference>
<dbReference type="EMBL" id="BMAC01000213">
    <property type="protein sequence ID" value="GFP90234.1"/>
    <property type="molecule type" value="Genomic_DNA"/>
</dbReference>
<dbReference type="InterPro" id="IPR000504">
    <property type="entry name" value="RRM_dom"/>
</dbReference>
<keyword evidence="5" id="KW-1185">Reference proteome</keyword>
<proteinExistence type="predicted"/>
<dbReference type="Gene3D" id="3.30.70.330">
    <property type="match status" value="1"/>
</dbReference>
<keyword evidence="1 2" id="KW-0694">RNA-binding</keyword>
<gene>
    <name evidence="4" type="ORF">PHJA_001167300</name>
</gene>
<evidence type="ECO:0000256" key="2">
    <source>
        <dbReference type="PROSITE-ProRule" id="PRU00176"/>
    </source>
</evidence>
<dbReference type="OrthoDB" id="439808at2759"/>
<dbReference type="Proteomes" id="UP000653305">
    <property type="component" value="Unassembled WGS sequence"/>
</dbReference>
<comment type="caution">
    <text evidence="4">The sequence shown here is derived from an EMBL/GenBank/DDBJ whole genome shotgun (WGS) entry which is preliminary data.</text>
</comment>
<dbReference type="PANTHER" id="PTHR48029">
    <property type="entry name" value="NUCLEOLAR PROTEIN 8"/>
    <property type="match status" value="1"/>
</dbReference>
<dbReference type="AlphaFoldDB" id="A0A830C1L1"/>
<evidence type="ECO:0000259" key="3">
    <source>
        <dbReference type="PROSITE" id="PS50102"/>
    </source>
</evidence>
<organism evidence="4 5">
    <name type="scientific">Phtheirospermum japonicum</name>
    <dbReference type="NCBI Taxonomy" id="374723"/>
    <lineage>
        <taxon>Eukaryota</taxon>
        <taxon>Viridiplantae</taxon>
        <taxon>Streptophyta</taxon>
        <taxon>Embryophyta</taxon>
        <taxon>Tracheophyta</taxon>
        <taxon>Spermatophyta</taxon>
        <taxon>Magnoliopsida</taxon>
        <taxon>eudicotyledons</taxon>
        <taxon>Gunneridae</taxon>
        <taxon>Pentapetalae</taxon>
        <taxon>asterids</taxon>
        <taxon>lamiids</taxon>
        <taxon>Lamiales</taxon>
        <taxon>Orobanchaceae</taxon>
        <taxon>Orobanchaceae incertae sedis</taxon>
        <taxon>Phtheirospermum</taxon>
    </lineage>
</organism>
<name>A0A830C1L1_9LAMI</name>
<dbReference type="PANTHER" id="PTHR48029:SF1">
    <property type="entry name" value="NUCLEOLAR PROTEIN 8"/>
    <property type="match status" value="1"/>
</dbReference>
<evidence type="ECO:0000313" key="5">
    <source>
        <dbReference type="Proteomes" id="UP000653305"/>
    </source>
</evidence>
<dbReference type="InterPro" id="IPR035979">
    <property type="entry name" value="RBD_domain_sf"/>
</dbReference>
<evidence type="ECO:0000256" key="1">
    <source>
        <dbReference type="ARBA" id="ARBA00022884"/>
    </source>
</evidence>
<dbReference type="PROSITE" id="PS50102">
    <property type="entry name" value="RRM"/>
    <property type="match status" value="1"/>
</dbReference>
<dbReference type="Pfam" id="PF00076">
    <property type="entry name" value="RRM_1"/>
    <property type="match status" value="1"/>
</dbReference>
<reference evidence="4" key="1">
    <citation type="submission" date="2020-07" db="EMBL/GenBank/DDBJ databases">
        <title>Ethylene signaling mediates host invasion by parasitic plants.</title>
        <authorList>
            <person name="Yoshida S."/>
        </authorList>
    </citation>
    <scope>NUCLEOTIDE SEQUENCE</scope>
    <source>
        <strain evidence="4">Okayama</strain>
    </source>
</reference>
<dbReference type="GO" id="GO:0003723">
    <property type="term" value="F:RNA binding"/>
    <property type="evidence" value="ECO:0007669"/>
    <property type="project" value="UniProtKB-UniRule"/>
</dbReference>
<dbReference type="SUPFAM" id="SSF54928">
    <property type="entry name" value="RNA-binding domain, RBD"/>
    <property type="match status" value="1"/>
</dbReference>